<dbReference type="PANTHER" id="PTHR48083">
    <property type="entry name" value="MEDIUM-CHAIN SPECIFIC ACYL-COA DEHYDROGENASE, MITOCHONDRIAL-RELATED"/>
    <property type="match status" value="1"/>
</dbReference>
<feature type="domain" description="Acyl-CoA dehydrogenase/oxidase N-terminal" evidence="11">
    <location>
        <begin position="11"/>
        <end position="141"/>
    </location>
</feature>
<keyword evidence="6 8" id="KW-0560">Oxidoreductase</keyword>
<name>A0A5R8NPJ0_9NOCA</name>
<dbReference type="FunFam" id="2.40.110.10:FF:000002">
    <property type="entry name" value="Acyl-CoA dehydrogenase fadE12"/>
    <property type="match status" value="1"/>
</dbReference>
<dbReference type="Gene3D" id="2.40.110.10">
    <property type="entry name" value="Butyryl-CoA Dehydrogenase, subunit A, domain 2"/>
    <property type="match status" value="1"/>
</dbReference>
<dbReference type="SUPFAM" id="SSF47203">
    <property type="entry name" value="Acyl-CoA dehydrogenase C-terminal domain-like"/>
    <property type="match status" value="1"/>
</dbReference>
<dbReference type="AlphaFoldDB" id="A0A5R8NPJ0"/>
<keyword evidence="5 8" id="KW-0274">FAD</keyword>
<proteinExistence type="inferred from homology"/>
<evidence type="ECO:0000256" key="3">
    <source>
        <dbReference type="ARBA" id="ARBA00011738"/>
    </source>
</evidence>
<dbReference type="Gene3D" id="1.20.140.10">
    <property type="entry name" value="Butyryl-CoA Dehydrogenase, subunit A, domain 3"/>
    <property type="match status" value="1"/>
</dbReference>
<dbReference type="InterPro" id="IPR046373">
    <property type="entry name" value="Acyl-CoA_Oxase/DH_mid-dom_sf"/>
</dbReference>
<dbReference type="GO" id="GO:0050660">
    <property type="term" value="F:flavin adenine dinucleotide binding"/>
    <property type="evidence" value="ECO:0007669"/>
    <property type="project" value="InterPro"/>
</dbReference>
<comment type="caution">
    <text evidence="12">The sequence shown here is derived from an EMBL/GenBank/DDBJ whole genome shotgun (WGS) entry which is preliminary data.</text>
</comment>
<dbReference type="InterPro" id="IPR050741">
    <property type="entry name" value="Acyl-CoA_dehydrogenase"/>
</dbReference>
<evidence type="ECO:0000256" key="8">
    <source>
        <dbReference type="RuleBase" id="RU362125"/>
    </source>
</evidence>
<evidence type="ECO:0000256" key="5">
    <source>
        <dbReference type="ARBA" id="ARBA00022827"/>
    </source>
</evidence>
<dbReference type="RefSeq" id="WP_138448315.1">
    <property type="nucleotide sequence ID" value="NZ_VBUT01000005.1"/>
</dbReference>
<dbReference type="Proteomes" id="UP000306378">
    <property type="component" value="Unassembled WGS sequence"/>
</dbReference>
<dbReference type="Pfam" id="PF02770">
    <property type="entry name" value="Acyl-CoA_dh_M"/>
    <property type="match status" value="1"/>
</dbReference>
<dbReference type="GO" id="GO:0033539">
    <property type="term" value="P:fatty acid beta-oxidation using acyl-CoA dehydrogenase"/>
    <property type="evidence" value="ECO:0007669"/>
    <property type="project" value="TreeGrafter"/>
</dbReference>
<organism evidence="12 13">
    <name type="scientific">Nocardia cyriacigeorgica</name>
    <dbReference type="NCBI Taxonomy" id="135487"/>
    <lineage>
        <taxon>Bacteria</taxon>
        <taxon>Bacillati</taxon>
        <taxon>Actinomycetota</taxon>
        <taxon>Actinomycetes</taxon>
        <taxon>Mycobacteriales</taxon>
        <taxon>Nocardiaceae</taxon>
        <taxon>Nocardia</taxon>
    </lineage>
</organism>
<dbReference type="InterPro" id="IPR036250">
    <property type="entry name" value="AcylCo_DH-like_C"/>
</dbReference>
<evidence type="ECO:0000256" key="2">
    <source>
        <dbReference type="ARBA" id="ARBA00009347"/>
    </source>
</evidence>
<evidence type="ECO:0000313" key="13">
    <source>
        <dbReference type="Proteomes" id="UP000306378"/>
    </source>
</evidence>
<sequence length="419" mass="45246">MLLSPSPRGAELAERVKEFIDSEISPVEATYHAELAEARAAGTAWQSLPRMKQLQADARAAGLWNLFLPAGHGDAYAERFGTAGGAGLTNVDYAPIAELTGRSLIAPYVFNCNAPDTGNAEVLLRYGSPEQQRQWLEPLLEAKIRSAFLMTEPGVASSDATNMEATAVVDGDEIVLNGTKWWSTGIGHADCELLIFMGLTDPQAHRHRRHSMVIVPRSAPGVEVVRMLPTMGWYDEPHGHGEIRLTDVRVPLSNVIAGPGRAFEIAQGRLGPGRIHHCMRLIGLAEHALELACRRALSRTAFGKPLANLGGNRERIADARIAINQARLLVLHAAWLLDTGDFAAYGAVSEIKVAVPKMAQHVIDMAMQLHGGAALSEDLPLAAAWTQARAIRFADGPDEVHRGVVARLELGKYQGKADA</sequence>
<protein>
    <submittedName>
        <fullName evidence="12">Acyl-CoA dehydrogenase</fullName>
    </submittedName>
</protein>
<dbReference type="InterPro" id="IPR037069">
    <property type="entry name" value="AcylCoA_DH/ox_N_sf"/>
</dbReference>
<dbReference type="Pfam" id="PF00441">
    <property type="entry name" value="Acyl-CoA_dh_1"/>
    <property type="match status" value="1"/>
</dbReference>
<evidence type="ECO:0000259" key="10">
    <source>
        <dbReference type="Pfam" id="PF02770"/>
    </source>
</evidence>
<dbReference type="PANTHER" id="PTHR48083:SF13">
    <property type="entry name" value="ACYL-COA DEHYDROGENASE FAMILY MEMBER 11"/>
    <property type="match status" value="1"/>
</dbReference>
<dbReference type="InterPro" id="IPR009100">
    <property type="entry name" value="AcylCoA_DH/oxidase_NM_dom_sf"/>
</dbReference>
<dbReference type="InterPro" id="IPR013786">
    <property type="entry name" value="AcylCoA_DH/ox_N"/>
</dbReference>
<dbReference type="Pfam" id="PF02771">
    <property type="entry name" value="Acyl-CoA_dh_N"/>
    <property type="match status" value="1"/>
</dbReference>
<evidence type="ECO:0000256" key="1">
    <source>
        <dbReference type="ARBA" id="ARBA00001974"/>
    </source>
</evidence>
<dbReference type="GO" id="GO:0003995">
    <property type="term" value="F:acyl-CoA dehydrogenase activity"/>
    <property type="evidence" value="ECO:0007669"/>
    <property type="project" value="TreeGrafter"/>
</dbReference>
<evidence type="ECO:0000256" key="4">
    <source>
        <dbReference type="ARBA" id="ARBA00022630"/>
    </source>
</evidence>
<evidence type="ECO:0000259" key="11">
    <source>
        <dbReference type="Pfam" id="PF02771"/>
    </source>
</evidence>
<comment type="cofactor">
    <cofactor evidence="1 8">
        <name>FAD</name>
        <dbReference type="ChEBI" id="CHEBI:57692"/>
    </cofactor>
</comment>
<feature type="domain" description="Acyl-CoA dehydrogenase/oxidase C-terminal" evidence="9">
    <location>
        <begin position="263"/>
        <end position="407"/>
    </location>
</feature>
<accession>A0A5R8NPJ0</accession>
<feature type="domain" description="Acyl-CoA oxidase/dehydrogenase middle" evidence="10">
    <location>
        <begin position="147"/>
        <end position="248"/>
    </location>
</feature>
<dbReference type="InterPro" id="IPR006091">
    <property type="entry name" value="Acyl-CoA_Oxase/DH_mid-dom"/>
</dbReference>
<dbReference type="SUPFAM" id="SSF56645">
    <property type="entry name" value="Acyl-CoA dehydrogenase NM domain-like"/>
    <property type="match status" value="1"/>
</dbReference>
<keyword evidence="4 8" id="KW-0285">Flavoprotein</keyword>
<evidence type="ECO:0000256" key="7">
    <source>
        <dbReference type="ARBA" id="ARBA00052546"/>
    </source>
</evidence>
<comment type="similarity">
    <text evidence="2 8">Belongs to the acyl-CoA dehydrogenase family.</text>
</comment>
<evidence type="ECO:0000313" key="12">
    <source>
        <dbReference type="EMBL" id="TLF77454.1"/>
    </source>
</evidence>
<evidence type="ECO:0000256" key="6">
    <source>
        <dbReference type="ARBA" id="ARBA00023002"/>
    </source>
</evidence>
<gene>
    <name evidence="12" type="ORF">FEK34_14050</name>
</gene>
<dbReference type="EMBL" id="VBUT01000005">
    <property type="protein sequence ID" value="TLF77454.1"/>
    <property type="molecule type" value="Genomic_DNA"/>
</dbReference>
<reference evidence="12 13" key="1">
    <citation type="submission" date="2019-05" db="EMBL/GenBank/DDBJ databases">
        <title>Genomes sequences of two Nocardia cyriacigeorgica environmental isolates, type strains Nocardia asteroides ATCC 19247 and Nocardia cyriacigeorgica DSM 44484.</title>
        <authorList>
            <person name="Vautrin F."/>
            <person name="Bergeron E."/>
            <person name="Dubost A."/>
            <person name="Abrouk D."/>
            <person name="Rodriguez Nava V."/>
            <person name="Pujic P."/>
        </authorList>
    </citation>
    <scope>NUCLEOTIDE SEQUENCE [LARGE SCALE GENOMIC DNA]</scope>
    <source>
        <strain evidence="12 13">EML 446</strain>
    </source>
</reference>
<comment type="subunit">
    <text evidence="3">Homodimer.</text>
</comment>
<dbReference type="GO" id="GO:0005737">
    <property type="term" value="C:cytoplasm"/>
    <property type="evidence" value="ECO:0007669"/>
    <property type="project" value="TreeGrafter"/>
</dbReference>
<dbReference type="Gene3D" id="1.10.540.10">
    <property type="entry name" value="Acyl-CoA dehydrogenase/oxidase, N-terminal domain"/>
    <property type="match status" value="1"/>
</dbReference>
<comment type="catalytic activity">
    <reaction evidence="7">
        <text>a 2,3-saturated acyl-CoA + A = a 2,3-dehydroacyl-CoA + AH2</text>
        <dbReference type="Rhea" id="RHEA:48608"/>
        <dbReference type="ChEBI" id="CHEBI:13193"/>
        <dbReference type="ChEBI" id="CHEBI:17499"/>
        <dbReference type="ChEBI" id="CHEBI:60015"/>
        <dbReference type="ChEBI" id="CHEBI:65111"/>
    </reaction>
</comment>
<evidence type="ECO:0000259" key="9">
    <source>
        <dbReference type="Pfam" id="PF00441"/>
    </source>
</evidence>
<dbReference type="InterPro" id="IPR009075">
    <property type="entry name" value="AcylCo_DH/oxidase_C"/>
</dbReference>